<protein>
    <recommendedName>
        <fullName evidence="5">Sugar-phosphatase</fullName>
    </recommendedName>
</protein>
<dbReference type="SFLD" id="SFLDG01144">
    <property type="entry name" value="C2.B.4:_PGP_Like"/>
    <property type="match status" value="1"/>
</dbReference>
<dbReference type="InterPro" id="IPR006379">
    <property type="entry name" value="HAD-SF_hydro_IIB"/>
</dbReference>
<evidence type="ECO:0000313" key="1">
    <source>
        <dbReference type="EMBL" id="RXG30432.1"/>
    </source>
</evidence>
<accession>A0A1M5Y2G2</accession>
<dbReference type="InterPro" id="IPR023214">
    <property type="entry name" value="HAD_sf"/>
</dbReference>
<evidence type="ECO:0008006" key="5">
    <source>
        <dbReference type="Google" id="ProtNLM"/>
    </source>
</evidence>
<evidence type="ECO:0000313" key="4">
    <source>
        <dbReference type="Proteomes" id="UP000290037"/>
    </source>
</evidence>
<dbReference type="CDD" id="cd07518">
    <property type="entry name" value="HAD_YbiV-Like"/>
    <property type="match status" value="1"/>
</dbReference>
<evidence type="ECO:0000313" key="2">
    <source>
        <dbReference type="EMBL" id="SHI06261.1"/>
    </source>
</evidence>
<dbReference type="AlphaFoldDB" id="A0A1M5Y2G2"/>
<dbReference type="InterPro" id="IPR000150">
    <property type="entry name" value="Cof"/>
</dbReference>
<proteinExistence type="predicted"/>
<dbReference type="PANTHER" id="PTHR10000">
    <property type="entry name" value="PHOSPHOSERINE PHOSPHATASE"/>
    <property type="match status" value="1"/>
</dbReference>
<dbReference type="NCBIfam" id="TIGR00099">
    <property type="entry name" value="Cof-subfamily"/>
    <property type="match status" value="1"/>
</dbReference>
<sequence>MDLTQVKLVVSDMDGTLLNDEGKVSPKFFDLFKQLQKHDVQFIAASGRQYYSIIHKLDAIKDEIIVVAENGGITIKKTEVLDTCTVDTETVHNLIKQMREIEDAHIVLCGKEQAYVESDHEPFIEIFQEYYTKFKRVPDLTEINDDHFFKIAVYSFGGSEETTYPIAKALEKEVKVKVSGEYWLDISHLDTDKGRALKILQDQLKVSKAETMVFGDYNNDLEMIEQADYSFAMQNAHPNVTKAANYTTKSNNEGGVEHILEQLIAAKEALLTK</sequence>
<dbReference type="Proteomes" id="UP000184240">
    <property type="component" value="Unassembled WGS sequence"/>
</dbReference>
<dbReference type="GO" id="GO:0005829">
    <property type="term" value="C:cytosol"/>
    <property type="evidence" value="ECO:0007669"/>
    <property type="project" value="TreeGrafter"/>
</dbReference>
<dbReference type="OrthoDB" id="9814970at2"/>
<reference evidence="2" key="2">
    <citation type="submission" date="2016-11" db="EMBL/GenBank/DDBJ databases">
        <authorList>
            <person name="Jaros S."/>
            <person name="Januszkiewicz K."/>
            <person name="Wedrychowicz H."/>
        </authorList>
    </citation>
    <scope>NUCLEOTIDE SEQUENCE [LARGE SCALE GENOMIC DNA]</scope>
    <source>
        <strain evidence="2">DSM 19859</strain>
    </source>
</reference>
<name>A0A1M5Y2G2_9FLAO</name>
<dbReference type="STRING" id="573501.SAMN04487999_1889"/>
<dbReference type="Gene3D" id="3.40.50.1000">
    <property type="entry name" value="HAD superfamily/HAD-like"/>
    <property type="match status" value="1"/>
</dbReference>
<dbReference type="EMBL" id="QOVN01000002">
    <property type="protein sequence ID" value="RXG30432.1"/>
    <property type="molecule type" value="Genomic_DNA"/>
</dbReference>
<evidence type="ECO:0000313" key="3">
    <source>
        <dbReference type="Proteomes" id="UP000184240"/>
    </source>
</evidence>
<dbReference type="SFLD" id="SFLDG01140">
    <property type="entry name" value="C2.B:_Phosphomannomutase_and_P"/>
    <property type="match status" value="1"/>
</dbReference>
<dbReference type="SFLD" id="SFLDS00003">
    <property type="entry name" value="Haloacid_Dehalogenase"/>
    <property type="match status" value="1"/>
</dbReference>
<dbReference type="RefSeq" id="WP_072982497.1">
    <property type="nucleotide sequence ID" value="NZ_CP084318.1"/>
</dbReference>
<reference evidence="1 4" key="3">
    <citation type="submission" date="2018-07" db="EMBL/GenBank/DDBJ databases">
        <title>Leeuwenhoekiella genomics.</title>
        <authorList>
            <person name="Tahon G."/>
            <person name="Willems A."/>
        </authorList>
    </citation>
    <scope>NUCLEOTIDE SEQUENCE [LARGE SCALE GENOMIC DNA]</scope>
    <source>
        <strain evidence="1 4">LMG 24856</strain>
    </source>
</reference>
<dbReference type="PROSITE" id="PS01228">
    <property type="entry name" value="COF_1"/>
    <property type="match status" value="1"/>
</dbReference>
<dbReference type="Gene3D" id="3.30.1240.10">
    <property type="match status" value="1"/>
</dbReference>
<dbReference type="InterPro" id="IPR036412">
    <property type="entry name" value="HAD-like_sf"/>
</dbReference>
<reference evidence="3" key="1">
    <citation type="submission" date="2016-11" db="EMBL/GenBank/DDBJ databases">
        <authorList>
            <person name="Varghese N."/>
            <person name="Submissions S."/>
        </authorList>
    </citation>
    <scope>NUCLEOTIDE SEQUENCE [LARGE SCALE GENOMIC DNA]</scope>
    <source>
        <strain evidence="3">DSM 19859</strain>
    </source>
</reference>
<gene>
    <name evidence="1" type="ORF">DSM01_1182</name>
    <name evidence="2" type="ORF">SAMN04487999_1889</name>
</gene>
<dbReference type="Pfam" id="PF08282">
    <property type="entry name" value="Hydrolase_3"/>
    <property type="match status" value="1"/>
</dbReference>
<keyword evidence="4" id="KW-1185">Reference proteome</keyword>
<dbReference type="Proteomes" id="UP000290037">
    <property type="component" value="Unassembled WGS sequence"/>
</dbReference>
<dbReference type="EMBL" id="FQXT01000003">
    <property type="protein sequence ID" value="SHI06261.1"/>
    <property type="molecule type" value="Genomic_DNA"/>
</dbReference>
<dbReference type="SUPFAM" id="SSF56784">
    <property type="entry name" value="HAD-like"/>
    <property type="match status" value="1"/>
</dbReference>
<dbReference type="PANTHER" id="PTHR10000:SF8">
    <property type="entry name" value="HAD SUPERFAMILY HYDROLASE-LIKE, TYPE 3"/>
    <property type="match status" value="1"/>
</dbReference>
<organism evidence="2 3">
    <name type="scientific">Leeuwenhoekiella palythoae</name>
    <dbReference type="NCBI Taxonomy" id="573501"/>
    <lineage>
        <taxon>Bacteria</taxon>
        <taxon>Pseudomonadati</taxon>
        <taxon>Bacteroidota</taxon>
        <taxon>Flavobacteriia</taxon>
        <taxon>Flavobacteriales</taxon>
        <taxon>Flavobacteriaceae</taxon>
        <taxon>Leeuwenhoekiella</taxon>
    </lineage>
</organism>
<dbReference type="GO" id="GO:0016791">
    <property type="term" value="F:phosphatase activity"/>
    <property type="evidence" value="ECO:0007669"/>
    <property type="project" value="TreeGrafter"/>
</dbReference>
<dbReference type="GO" id="GO:0000287">
    <property type="term" value="F:magnesium ion binding"/>
    <property type="evidence" value="ECO:0007669"/>
    <property type="project" value="TreeGrafter"/>
</dbReference>
<dbReference type="NCBIfam" id="TIGR01484">
    <property type="entry name" value="HAD-SF-IIB"/>
    <property type="match status" value="1"/>
</dbReference>